<comment type="caution">
    <text evidence="1">The sequence shown here is derived from an EMBL/GenBank/DDBJ whole genome shotgun (WGS) entry which is preliminary data.</text>
</comment>
<evidence type="ECO:0008006" key="2">
    <source>
        <dbReference type="Google" id="ProtNLM"/>
    </source>
</evidence>
<dbReference type="AlphaFoldDB" id="A0A0F9KYU1"/>
<dbReference type="EMBL" id="LAZR01007185">
    <property type="protein sequence ID" value="KKM86888.1"/>
    <property type="molecule type" value="Genomic_DNA"/>
</dbReference>
<dbReference type="InterPro" id="IPR029044">
    <property type="entry name" value="Nucleotide-diphossugar_trans"/>
</dbReference>
<dbReference type="Gene3D" id="3.90.550.10">
    <property type="entry name" value="Spore Coat Polysaccharide Biosynthesis Protein SpsA, Chain A"/>
    <property type="match status" value="1"/>
</dbReference>
<proteinExistence type="predicted"/>
<dbReference type="SUPFAM" id="SSF53448">
    <property type="entry name" value="Nucleotide-diphospho-sugar transferases"/>
    <property type="match status" value="1"/>
</dbReference>
<reference evidence="1" key="1">
    <citation type="journal article" date="2015" name="Nature">
        <title>Complex archaea that bridge the gap between prokaryotes and eukaryotes.</title>
        <authorList>
            <person name="Spang A."/>
            <person name="Saw J.H."/>
            <person name="Jorgensen S.L."/>
            <person name="Zaremba-Niedzwiedzka K."/>
            <person name="Martijn J."/>
            <person name="Lind A.E."/>
            <person name="van Eijk R."/>
            <person name="Schleper C."/>
            <person name="Guy L."/>
            <person name="Ettema T.J."/>
        </authorList>
    </citation>
    <scope>NUCLEOTIDE SEQUENCE</scope>
</reference>
<name>A0A0F9KYU1_9ZZZZ</name>
<organism evidence="1">
    <name type="scientific">marine sediment metagenome</name>
    <dbReference type="NCBI Taxonomy" id="412755"/>
    <lineage>
        <taxon>unclassified sequences</taxon>
        <taxon>metagenomes</taxon>
        <taxon>ecological metagenomes</taxon>
    </lineage>
</organism>
<accession>A0A0F9KYU1</accession>
<gene>
    <name evidence="1" type="ORF">LCGC14_1274460</name>
</gene>
<protein>
    <recommendedName>
        <fullName evidence="2">Glycosyltransferase 2-like domain-containing protein</fullName>
    </recommendedName>
</protein>
<sequence length="277" mass="32379">MNPVISCFGAAIRTDKWIRFYDSLSTNKTSFEVIFIGDKRPDFTLPDNMRFIYSTVKPAQCAHIGFLYAKGDYFVHAVDDCVYNDRALDRLLKTLRKQGEDKTYVTPRYKTFRPYKKRGRKREQLAGFVRIKPKKGKHPLLPVGGIISRKLWEKIDGVDRRFICSDWEFDQAMRLWQAGGQVTICKKAMITEIRETPNPALLPHDHKDYDRALFYSFWCVSSKNPRQRYTPDNLMPPMTKKTPPYKYKVVNTRSVPFEPYEETADILTKTQGPKGIW</sequence>
<evidence type="ECO:0000313" key="1">
    <source>
        <dbReference type="EMBL" id="KKM86888.1"/>
    </source>
</evidence>